<dbReference type="EMBL" id="FPBA01000023">
    <property type="protein sequence ID" value="SFU00253.1"/>
    <property type="molecule type" value="Genomic_DNA"/>
</dbReference>
<evidence type="ECO:0000256" key="1">
    <source>
        <dbReference type="ARBA" id="ARBA00004141"/>
    </source>
</evidence>
<dbReference type="InterPro" id="IPR023271">
    <property type="entry name" value="Aquaporin-like"/>
</dbReference>
<dbReference type="GO" id="GO:0015499">
    <property type="term" value="F:formate transmembrane transporter activity"/>
    <property type="evidence" value="ECO:0007669"/>
    <property type="project" value="TreeGrafter"/>
</dbReference>
<evidence type="ECO:0000256" key="2">
    <source>
        <dbReference type="ARBA" id="ARBA00022692"/>
    </source>
</evidence>
<dbReference type="Proteomes" id="UP000199546">
    <property type="component" value="Unassembled WGS sequence"/>
</dbReference>
<evidence type="ECO:0000256" key="6">
    <source>
        <dbReference type="SAM" id="Phobius"/>
    </source>
</evidence>
<feature type="region of interest" description="Disordered" evidence="5">
    <location>
        <begin position="278"/>
        <end position="308"/>
    </location>
</feature>
<evidence type="ECO:0000256" key="3">
    <source>
        <dbReference type="ARBA" id="ARBA00022989"/>
    </source>
</evidence>
<feature type="transmembrane region" description="Helical" evidence="6">
    <location>
        <begin position="168"/>
        <end position="190"/>
    </location>
</feature>
<feature type="transmembrane region" description="Helical" evidence="6">
    <location>
        <begin position="81"/>
        <end position="99"/>
    </location>
</feature>
<dbReference type="PANTHER" id="PTHR30520:SF2">
    <property type="entry name" value="INNER MEMBRANE PROTEIN YFDC"/>
    <property type="match status" value="1"/>
</dbReference>
<keyword evidence="4 6" id="KW-0472">Membrane</keyword>
<dbReference type="RefSeq" id="WP_093583232.1">
    <property type="nucleotide sequence ID" value="NZ_FPBA01000023.1"/>
</dbReference>
<gene>
    <name evidence="7" type="ORF">SAMN05660657_04629</name>
</gene>
<dbReference type="AlphaFoldDB" id="A0A1I7CLH7"/>
<dbReference type="STRING" id="1296565.SAMN05660657_04629"/>
<feature type="transmembrane region" description="Helical" evidence="6">
    <location>
        <begin position="128"/>
        <end position="148"/>
    </location>
</feature>
<feature type="region of interest" description="Disordered" evidence="5">
    <location>
        <begin position="1"/>
        <end position="31"/>
    </location>
</feature>
<feature type="transmembrane region" description="Helical" evidence="6">
    <location>
        <begin position="54"/>
        <end position="75"/>
    </location>
</feature>
<keyword evidence="2 6" id="KW-0812">Transmembrane</keyword>
<sequence length="308" mass="33005">MSRVEDGEGDDWTRPGVGSDPAEDPEVAEKPVEETLTRAIDEGRRRISRKTWPLLATGVLGGIDVGTGVLALLFVEHETQSVVLAGLAFSIGFIALTLARSELFTEDFLVPVTTVIARQARFRMLVRLWVGTLVANLVGGWLFTYLIIKGFPQFADTAIKAGHHYVQLGLGVTAFSLAVLGGTVITLMTWMQHTTESPGLRLVPAVTGGFLLAGAQLNHAVVNSLLMFAALHTGRAPFGYVEWAQTAGLAAAGNIVGGVLLVTLLRVFQSPHTVQRERDRPAVGVAVGDDRRHDPAARSDRPTSEPGI</sequence>
<evidence type="ECO:0000256" key="5">
    <source>
        <dbReference type="SAM" id="MobiDB-lite"/>
    </source>
</evidence>
<dbReference type="Pfam" id="PF01226">
    <property type="entry name" value="Form_Nir_trans"/>
    <property type="match status" value="1"/>
</dbReference>
<dbReference type="InterPro" id="IPR000292">
    <property type="entry name" value="For/NO2_transpt"/>
</dbReference>
<dbReference type="Gene3D" id="1.20.1080.10">
    <property type="entry name" value="Glycerol uptake facilitator protein"/>
    <property type="match status" value="1"/>
</dbReference>
<evidence type="ECO:0000313" key="7">
    <source>
        <dbReference type="EMBL" id="SFU00253.1"/>
    </source>
</evidence>
<feature type="transmembrane region" description="Helical" evidence="6">
    <location>
        <begin position="202"/>
        <end position="231"/>
    </location>
</feature>
<feature type="compositionally biased region" description="Basic and acidic residues" evidence="5">
    <location>
        <begin position="288"/>
        <end position="308"/>
    </location>
</feature>
<keyword evidence="3 6" id="KW-1133">Transmembrane helix</keyword>
<evidence type="ECO:0000313" key="8">
    <source>
        <dbReference type="Proteomes" id="UP000199546"/>
    </source>
</evidence>
<dbReference type="OrthoDB" id="3374311at2"/>
<dbReference type="PANTHER" id="PTHR30520">
    <property type="entry name" value="FORMATE TRANSPORTER-RELATED"/>
    <property type="match status" value="1"/>
</dbReference>
<protein>
    <submittedName>
        <fullName evidence="7">Formate/nitrite transporter FocA, FNT family</fullName>
    </submittedName>
</protein>
<accession>A0A1I7CLH7</accession>
<dbReference type="GO" id="GO:0005886">
    <property type="term" value="C:plasma membrane"/>
    <property type="evidence" value="ECO:0007669"/>
    <property type="project" value="TreeGrafter"/>
</dbReference>
<feature type="transmembrane region" description="Helical" evidence="6">
    <location>
        <begin position="243"/>
        <end position="268"/>
    </location>
</feature>
<evidence type="ECO:0000256" key="4">
    <source>
        <dbReference type="ARBA" id="ARBA00023136"/>
    </source>
</evidence>
<keyword evidence="8" id="KW-1185">Reference proteome</keyword>
<name>A0A1I7CLH7_9ACTN</name>
<comment type="subcellular location">
    <subcellularLocation>
        <location evidence="1">Membrane</location>
        <topology evidence="1">Multi-pass membrane protein</topology>
    </subcellularLocation>
</comment>
<reference evidence="8" key="1">
    <citation type="submission" date="2016-10" db="EMBL/GenBank/DDBJ databases">
        <authorList>
            <person name="Varghese N."/>
            <person name="Submissions S."/>
        </authorList>
    </citation>
    <scope>NUCLEOTIDE SEQUENCE [LARGE SCALE GENOMIC DNA]</scope>
    <source>
        <strain evidence="8">DSM 46136</strain>
    </source>
</reference>
<proteinExistence type="predicted"/>
<organism evidence="7 8">
    <name type="scientific">Geodermatophilus amargosae</name>
    <dbReference type="NCBI Taxonomy" id="1296565"/>
    <lineage>
        <taxon>Bacteria</taxon>
        <taxon>Bacillati</taxon>
        <taxon>Actinomycetota</taxon>
        <taxon>Actinomycetes</taxon>
        <taxon>Geodermatophilales</taxon>
        <taxon>Geodermatophilaceae</taxon>
        <taxon>Geodermatophilus</taxon>
    </lineage>
</organism>